<dbReference type="RefSeq" id="WP_091194660.1">
    <property type="nucleotide sequence ID" value="NZ_FOVE01000011.1"/>
</dbReference>
<evidence type="ECO:0000256" key="2">
    <source>
        <dbReference type="SAM" id="Phobius"/>
    </source>
</evidence>
<dbReference type="InterPro" id="IPR052894">
    <property type="entry name" value="AsmA-related"/>
</dbReference>
<feature type="domain" description="AsmA" evidence="3">
    <location>
        <begin position="12"/>
        <end position="224"/>
    </location>
</feature>
<organism evidence="4 5">
    <name type="scientific">Formivibrio citricus</name>
    <dbReference type="NCBI Taxonomy" id="83765"/>
    <lineage>
        <taxon>Bacteria</taxon>
        <taxon>Pseudomonadati</taxon>
        <taxon>Pseudomonadota</taxon>
        <taxon>Betaproteobacteria</taxon>
        <taxon>Neisseriales</taxon>
        <taxon>Chitinibacteraceae</taxon>
        <taxon>Formivibrio</taxon>
    </lineage>
</organism>
<keyword evidence="2" id="KW-1133">Transmembrane helix</keyword>
<dbReference type="PANTHER" id="PTHR30441:SF4">
    <property type="entry name" value="PROTEIN ASMA"/>
    <property type="match status" value="1"/>
</dbReference>
<dbReference type="PANTHER" id="PTHR30441">
    <property type="entry name" value="DUF748 DOMAIN-CONTAINING PROTEIN"/>
    <property type="match status" value="1"/>
</dbReference>
<evidence type="ECO:0000259" key="3">
    <source>
        <dbReference type="Pfam" id="PF05170"/>
    </source>
</evidence>
<protein>
    <submittedName>
        <fullName evidence="4">Uncharacterized protein involved in outer membrane biogenesis</fullName>
    </submittedName>
</protein>
<feature type="transmembrane region" description="Helical" evidence="2">
    <location>
        <begin position="12"/>
        <end position="30"/>
    </location>
</feature>
<dbReference type="Pfam" id="PF05170">
    <property type="entry name" value="AsmA"/>
    <property type="match status" value="2"/>
</dbReference>
<dbReference type="Proteomes" id="UP000242869">
    <property type="component" value="Unassembled WGS sequence"/>
</dbReference>
<evidence type="ECO:0000256" key="1">
    <source>
        <dbReference type="SAM" id="MobiDB-lite"/>
    </source>
</evidence>
<evidence type="ECO:0000313" key="5">
    <source>
        <dbReference type="Proteomes" id="UP000242869"/>
    </source>
</evidence>
<dbReference type="AlphaFoldDB" id="A0A1I4ZXH0"/>
<dbReference type="GO" id="GO:0090313">
    <property type="term" value="P:regulation of protein targeting to membrane"/>
    <property type="evidence" value="ECO:0007669"/>
    <property type="project" value="TreeGrafter"/>
</dbReference>
<feature type="region of interest" description="Disordered" evidence="1">
    <location>
        <begin position="723"/>
        <end position="746"/>
    </location>
</feature>
<proteinExistence type="predicted"/>
<name>A0A1I4ZXH0_9NEIS</name>
<sequence length="746" mass="81777">MDWRHNRLFRIVLLLAVTLVTLVGVVPYFVSIDPVRAELVAQIAKSTHRKLDIRGDAHVIVLPRPALLLNDVVLTEPGSSEVFARADRIKVGLALWPLLARGEALVRELVFDGAMLAAVRREDGSYNFDDLLAQSGGDRLQFGVEHLRFRSANLRLYDEFLGNNLRLSGLDARFENLADPKNGHLDLSGSLVVGKEGKAEDWRGRLSGSAAMRYSANDRRLLVADLDVRLQQEGTSSEALRIANTSLSVTGNLIYGWRPLRLTGGELKLAGEVQRADQKWKTEIDLPEIRFKESRLDLGRLKLQAAMQSPSGGFSVQAQVPALAGERYGVLRADTAQIEMKLTSPEQNLALAFSSPLELLGGTQISLPGYRLEGSYGNRNLPRGVIPFDLQGDGKLDLRGEYAELVSRGTLDRAPVSASVRVDDFVAPRYKFDVDLAKLDLSPYLPAVAENAKAINPDEPFDLWWLDKLEAQGILKIGELVMRRLHVNNLSGKLAVSKRKFVVDPLFATIYEGQLTGRAEVDASRRAPAWRLQQRLTNMNINALLTDTMQTSRFEGRGHLDLDVAAVGRKISDLRKTAGGGVRLVLNKGAIRGIDVESVLRAANRQLKLLNGENAPVQQANLDARTSFSELRASLVLRHGVASNNDLAVTAGVLKLKGGGTINLDASSLDYAVKASANPKVPELAELAGLELPILFSGALSAPDYKVDYASLREQIVARKKVQEEAKARAAKKSTSRAKKKTDKKK</sequence>
<evidence type="ECO:0000313" key="4">
    <source>
        <dbReference type="EMBL" id="SFN54887.1"/>
    </source>
</evidence>
<feature type="domain" description="AsmA" evidence="3">
    <location>
        <begin position="457"/>
        <end position="647"/>
    </location>
</feature>
<keyword evidence="2" id="KW-0472">Membrane</keyword>
<dbReference type="GO" id="GO:0005886">
    <property type="term" value="C:plasma membrane"/>
    <property type="evidence" value="ECO:0007669"/>
    <property type="project" value="TreeGrafter"/>
</dbReference>
<dbReference type="OrthoDB" id="9766390at2"/>
<dbReference type="InterPro" id="IPR007844">
    <property type="entry name" value="AsmA"/>
</dbReference>
<accession>A0A1I4ZXH0</accession>
<feature type="compositionally biased region" description="Basic residues" evidence="1">
    <location>
        <begin position="729"/>
        <end position="746"/>
    </location>
</feature>
<dbReference type="STRING" id="83765.SAMN05660284_01759"/>
<reference evidence="5" key="1">
    <citation type="submission" date="2016-10" db="EMBL/GenBank/DDBJ databases">
        <authorList>
            <person name="Varghese N."/>
            <person name="Submissions S."/>
        </authorList>
    </citation>
    <scope>NUCLEOTIDE SEQUENCE [LARGE SCALE GENOMIC DNA]</scope>
    <source>
        <strain evidence="5">DSM 6150</strain>
    </source>
</reference>
<keyword evidence="5" id="KW-1185">Reference proteome</keyword>
<gene>
    <name evidence="4" type="ORF">SAMN05660284_01759</name>
</gene>
<keyword evidence="2" id="KW-0812">Transmembrane</keyword>
<dbReference type="EMBL" id="FOVE01000011">
    <property type="protein sequence ID" value="SFN54887.1"/>
    <property type="molecule type" value="Genomic_DNA"/>
</dbReference>